<gene>
    <name evidence="1" type="ORF">GCM10022218_14200</name>
</gene>
<keyword evidence="2" id="KW-1185">Reference proteome</keyword>
<evidence type="ECO:0000313" key="1">
    <source>
        <dbReference type="EMBL" id="GAA4172497.1"/>
    </source>
</evidence>
<organism evidence="1 2">
    <name type="scientific">Sphingobacterium ginsenosidimutans</name>
    <dbReference type="NCBI Taxonomy" id="687845"/>
    <lineage>
        <taxon>Bacteria</taxon>
        <taxon>Pseudomonadati</taxon>
        <taxon>Bacteroidota</taxon>
        <taxon>Sphingobacteriia</taxon>
        <taxon>Sphingobacteriales</taxon>
        <taxon>Sphingobacteriaceae</taxon>
        <taxon>Sphingobacterium</taxon>
    </lineage>
</organism>
<dbReference type="EMBL" id="BAAAZK010000002">
    <property type="protein sequence ID" value="GAA4172497.1"/>
    <property type="molecule type" value="Genomic_DNA"/>
</dbReference>
<proteinExistence type="predicted"/>
<reference evidence="2" key="1">
    <citation type="journal article" date="2019" name="Int. J. Syst. Evol. Microbiol.">
        <title>The Global Catalogue of Microorganisms (GCM) 10K type strain sequencing project: providing services to taxonomists for standard genome sequencing and annotation.</title>
        <authorList>
            <consortium name="The Broad Institute Genomics Platform"/>
            <consortium name="The Broad Institute Genome Sequencing Center for Infectious Disease"/>
            <person name="Wu L."/>
            <person name="Ma J."/>
        </authorList>
    </citation>
    <scope>NUCLEOTIDE SEQUENCE [LARGE SCALE GENOMIC DNA]</scope>
    <source>
        <strain evidence="2">JCM 16722</strain>
    </source>
</reference>
<evidence type="ECO:0008006" key="3">
    <source>
        <dbReference type="Google" id="ProtNLM"/>
    </source>
</evidence>
<comment type="caution">
    <text evidence="1">The sequence shown here is derived from an EMBL/GenBank/DDBJ whole genome shotgun (WGS) entry which is preliminary data.</text>
</comment>
<dbReference type="Proteomes" id="UP001500167">
    <property type="component" value="Unassembled WGS sequence"/>
</dbReference>
<evidence type="ECO:0000313" key="2">
    <source>
        <dbReference type="Proteomes" id="UP001500167"/>
    </source>
</evidence>
<name>A0ABP7ZX31_9SPHI</name>
<sequence>MNKSDSFITTKNKFIQMKKYLKLFLLSLVFITVGACKSNDDNVYCAEIYIPMVSNINYLNENGKDLIFSDNPLYPAEGIKIYKIAPNDQHISLSFTINRRQKFIAVNLEKMENGTFYIQLKPGVIDRINYTAKIDEADPCRDYKLTDLKQNDKSGQYDKKTQVWTLKK</sequence>
<protein>
    <recommendedName>
        <fullName evidence="3">Lipoprotein</fullName>
    </recommendedName>
</protein>
<accession>A0ABP7ZX31</accession>